<dbReference type="Pfam" id="PF23749">
    <property type="entry name" value="DUF7165"/>
    <property type="match status" value="1"/>
</dbReference>
<keyword evidence="5" id="KW-0812">Transmembrane</keyword>
<dbReference type="InterPro" id="IPR001680">
    <property type="entry name" value="WD40_rpt"/>
</dbReference>
<dbReference type="PROSITE" id="PS00678">
    <property type="entry name" value="WD_REPEATS_1"/>
    <property type="match status" value="2"/>
</dbReference>
<dbReference type="AlphaFoldDB" id="A0A7Z0UI37"/>
<evidence type="ECO:0000256" key="3">
    <source>
        <dbReference type="PROSITE-ProRule" id="PRU00221"/>
    </source>
</evidence>
<reference evidence="8 9" key="1">
    <citation type="submission" date="2020-07" db="EMBL/GenBank/DDBJ databases">
        <authorList>
            <person name="Sun Q."/>
        </authorList>
    </citation>
    <scope>NUCLEOTIDE SEQUENCE [LARGE SCALE GENOMIC DNA]</scope>
    <source>
        <strain evidence="8 9">WYCCWR 11290</strain>
    </source>
</reference>
<keyword evidence="2" id="KW-0677">Repeat</keyword>
<keyword evidence="5" id="KW-0472">Membrane</keyword>
<dbReference type="InterPro" id="IPR015943">
    <property type="entry name" value="WD40/YVTN_repeat-like_dom_sf"/>
</dbReference>
<evidence type="ECO:0000256" key="1">
    <source>
        <dbReference type="ARBA" id="ARBA00022574"/>
    </source>
</evidence>
<dbReference type="PRINTS" id="PR00320">
    <property type="entry name" value="GPROTEINBRPT"/>
</dbReference>
<comment type="caution">
    <text evidence="8">The sequence shown here is derived from an EMBL/GenBank/DDBJ whole genome shotgun (WGS) entry which is preliminary data.</text>
</comment>
<dbReference type="InterPro" id="IPR000157">
    <property type="entry name" value="TIR_dom"/>
</dbReference>
<keyword evidence="1 3" id="KW-0853">WD repeat</keyword>
<feature type="repeat" description="WD" evidence="3">
    <location>
        <begin position="423"/>
        <end position="455"/>
    </location>
</feature>
<dbReference type="SUPFAM" id="SSF52200">
    <property type="entry name" value="Toll/Interleukin receptor TIR domain"/>
    <property type="match status" value="1"/>
</dbReference>
<dbReference type="PANTHER" id="PTHR44129">
    <property type="entry name" value="WD REPEAT-CONTAINING PROTEIN POP1"/>
    <property type="match status" value="1"/>
</dbReference>
<dbReference type="InterPro" id="IPR019734">
    <property type="entry name" value="TPR_rpt"/>
</dbReference>
<dbReference type="SMART" id="SM00028">
    <property type="entry name" value="TPR"/>
    <property type="match status" value="3"/>
</dbReference>
<sequence>MNSPAPDESPFAQDLFISYSRKDLQFAQLLERALATYSPPKGLGVPTRRLRVFRDQSDLTGVEYHQSIARHLRDSRKLILLCSPPARASSFVNDEVKQFAAARGAENIIPLIIGGLPNNEASPDQEALKAFPDALCEAMQMPLAGDYRNFDARRDKLHKGTFHGSWYTLLANLLERSRKEIEQRDQKRAARRRAMTIGAVSGVIALLSIAFVVTLFAQREAVRQRDQAEHRRTVALAKLVASHAVEQGERGTEMWGKLLARQAFLFNERVNGEALADVDAALRINTKTPSTTTVEMRADSVLHVTAVNRQGTLLASGTNDVIKLWSLGEVDASPRRIEGHTVNVVALAFSPDDKTLASGSWDGTVRVWNLSQGEPGSRVLRGHNGYVLAVAFSPDGTFLASGGDDGAMRVWNLADTTAEPHLMRAPNGSILALAFSPDGKTVAAGTSAGKVLLWDRTARADAAPRMLVGPERPVTSLAFTRDGHELAAAIDRTVAIWQLSGQVMKPRIVAHDEPASAVAFSPDGSILAIGTVTPDVQLRQLANLDAPPIVLARAATTDSIAYSDDGSRLVATGSTGESGDRRASLQTWRVPTGLLADEMCKDVHWNLPALQWERFVGADIPYELTCRRHPVHPDYYLMVERLAKAGDIERASTLYRRADELDHPDEKPPDRRAELGRLAAEGLVYRGTAAAGNGEVDGGIALLREAIALDPSLKLDAEAVARKASAEHYLREGQRRARDGDFEAALPLYTKAKELDATLDFDPRQRAAQYAADGLIRRGILLSYRGDIKQALATLKRALELDPKREMTSEQWNLICWNGSVWGHAAEVMFACERAVEMTEGFDRLGIVDSRGLARALVGNLQGALADFREFLDLASFAEGLDEVIAQRQSWIARLERGENPVTLEVLAELQRQL</sequence>
<dbReference type="PROSITE" id="PS50082">
    <property type="entry name" value="WD_REPEATS_2"/>
    <property type="match status" value="3"/>
</dbReference>
<dbReference type="InterPro" id="IPR035897">
    <property type="entry name" value="Toll_tir_struct_dom_sf"/>
</dbReference>
<feature type="repeat" description="WD" evidence="3">
    <location>
        <begin position="337"/>
        <end position="378"/>
    </location>
</feature>
<feature type="repeat" description="TPR" evidence="4">
    <location>
        <begin position="772"/>
        <end position="805"/>
    </location>
</feature>
<name>A0A7Z0UI37_9HYPH</name>
<organism evidence="8 9">
    <name type="scientific">Rhizobium changzhiense</name>
    <dbReference type="NCBI Taxonomy" id="2692317"/>
    <lineage>
        <taxon>Bacteria</taxon>
        <taxon>Pseudomonadati</taxon>
        <taxon>Pseudomonadota</taxon>
        <taxon>Alphaproteobacteria</taxon>
        <taxon>Hyphomicrobiales</taxon>
        <taxon>Rhizobiaceae</taxon>
        <taxon>Rhizobium/Agrobacterium group</taxon>
        <taxon>Rhizobium</taxon>
    </lineage>
</organism>
<evidence type="ECO:0000256" key="2">
    <source>
        <dbReference type="ARBA" id="ARBA00022737"/>
    </source>
</evidence>
<evidence type="ECO:0000259" key="6">
    <source>
        <dbReference type="Pfam" id="PF13676"/>
    </source>
</evidence>
<feature type="domain" description="DUF7165" evidence="7">
    <location>
        <begin position="426"/>
        <end position="574"/>
    </location>
</feature>
<feature type="domain" description="TIR" evidence="6">
    <location>
        <begin position="16"/>
        <end position="117"/>
    </location>
</feature>
<evidence type="ECO:0000256" key="4">
    <source>
        <dbReference type="PROSITE-ProRule" id="PRU00339"/>
    </source>
</evidence>
<dbReference type="InterPro" id="IPR036322">
    <property type="entry name" value="WD40_repeat_dom_sf"/>
</dbReference>
<dbReference type="InterPro" id="IPR011990">
    <property type="entry name" value="TPR-like_helical_dom_sf"/>
</dbReference>
<gene>
    <name evidence="8" type="ORF">HX900_34570</name>
</gene>
<dbReference type="SUPFAM" id="SSF48452">
    <property type="entry name" value="TPR-like"/>
    <property type="match status" value="1"/>
</dbReference>
<dbReference type="InterPro" id="IPR020472">
    <property type="entry name" value="WD40_PAC1"/>
</dbReference>
<feature type="transmembrane region" description="Helical" evidence="5">
    <location>
        <begin position="194"/>
        <end position="217"/>
    </location>
</feature>
<dbReference type="InterPro" id="IPR019775">
    <property type="entry name" value="WD40_repeat_CS"/>
</dbReference>
<dbReference type="SUPFAM" id="SSF50978">
    <property type="entry name" value="WD40 repeat-like"/>
    <property type="match status" value="1"/>
</dbReference>
<dbReference type="InterPro" id="IPR055589">
    <property type="entry name" value="DUF7165"/>
</dbReference>
<keyword evidence="4" id="KW-0802">TPR repeat</keyword>
<proteinExistence type="predicted"/>
<dbReference type="EMBL" id="JACCPJ010000015">
    <property type="protein sequence ID" value="NZD66179.1"/>
    <property type="molecule type" value="Genomic_DNA"/>
</dbReference>
<dbReference type="SMART" id="SM00320">
    <property type="entry name" value="WD40"/>
    <property type="match status" value="6"/>
</dbReference>
<dbReference type="Gene3D" id="3.40.50.10140">
    <property type="entry name" value="Toll/interleukin-1 receptor homology (TIR) domain"/>
    <property type="match status" value="1"/>
</dbReference>
<dbReference type="Gene3D" id="1.25.40.10">
    <property type="entry name" value="Tetratricopeptide repeat domain"/>
    <property type="match status" value="1"/>
</dbReference>
<dbReference type="PROSITE" id="PS50293">
    <property type="entry name" value="TPR_REGION"/>
    <property type="match status" value="1"/>
</dbReference>
<dbReference type="Proteomes" id="UP000532162">
    <property type="component" value="Unassembled WGS sequence"/>
</dbReference>
<dbReference type="GO" id="GO:0007165">
    <property type="term" value="P:signal transduction"/>
    <property type="evidence" value="ECO:0007669"/>
    <property type="project" value="InterPro"/>
</dbReference>
<evidence type="ECO:0000313" key="8">
    <source>
        <dbReference type="EMBL" id="NZD66179.1"/>
    </source>
</evidence>
<feature type="repeat" description="TPR" evidence="4">
    <location>
        <begin position="726"/>
        <end position="759"/>
    </location>
</feature>
<dbReference type="InterPro" id="IPR050349">
    <property type="entry name" value="WD_LIS1/nudF_dynein_reg"/>
</dbReference>
<dbReference type="Pfam" id="PF13676">
    <property type="entry name" value="TIR_2"/>
    <property type="match status" value="1"/>
</dbReference>
<dbReference type="PROSITE" id="PS50294">
    <property type="entry name" value="WD_REPEATS_REGION"/>
    <property type="match status" value="3"/>
</dbReference>
<protein>
    <submittedName>
        <fullName evidence="8">TIR domain-containing protein</fullName>
    </submittedName>
</protein>
<evidence type="ECO:0000256" key="5">
    <source>
        <dbReference type="SAM" id="Phobius"/>
    </source>
</evidence>
<dbReference type="CDD" id="cd00200">
    <property type="entry name" value="WD40"/>
    <property type="match status" value="1"/>
</dbReference>
<dbReference type="PROSITE" id="PS50005">
    <property type="entry name" value="TPR"/>
    <property type="match status" value="2"/>
</dbReference>
<keyword evidence="5" id="KW-1133">Transmembrane helix</keyword>
<dbReference type="RefSeq" id="WP_180697381.1">
    <property type="nucleotide sequence ID" value="NZ_JACCPJ010000015.1"/>
</dbReference>
<dbReference type="Gene3D" id="2.130.10.10">
    <property type="entry name" value="YVTN repeat-like/Quinoprotein amine dehydrogenase"/>
    <property type="match status" value="2"/>
</dbReference>
<evidence type="ECO:0000259" key="7">
    <source>
        <dbReference type="Pfam" id="PF23749"/>
    </source>
</evidence>
<dbReference type="Pfam" id="PF13181">
    <property type="entry name" value="TPR_8"/>
    <property type="match status" value="1"/>
</dbReference>
<accession>A0A7Z0UI37</accession>
<evidence type="ECO:0000313" key="9">
    <source>
        <dbReference type="Proteomes" id="UP000532162"/>
    </source>
</evidence>
<dbReference type="Pfam" id="PF00400">
    <property type="entry name" value="WD40"/>
    <property type="match status" value="2"/>
</dbReference>
<feature type="repeat" description="WD" evidence="3">
    <location>
        <begin position="380"/>
        <end position="413"/>
    </location>
</feature>